<protein>
    <submittedName>
        <fullName evidence="1">Uncharacterized protein</fullName>
    </submittedName>
</protein>
<dbReference type="AlphaFoldDB" id="A0A1F6G814"/>
<dbReference type="EMBL" id="MFNE01000041">
    <property type="protein sequence ID" value="OGG94257.1"/>
    <property type="molecule type" value="Genomic_DNA"/>
</dbReference>
<dbReference type="STRING" id="1817772.A2527_04990"/>
<proteinExistence type="predicted"/>
<sequence length="258" mass="29811">MHKQVFKTLILIAIFGLVLSWSGPIFALGFNYRRFFEQEKNFYLAHPQIIETIFLGLVDLKGDPEVARRHIRSEVLGCPVGQQLASNCQLDRLKEEKKNRSVPDVFGLAINFTEVVLIPQPGKYDRLKLSWRQETFEAPVIEVEEFLTMIGAAKESPYYQIKEGVKQLVFNAQFGNHFEIVELDRLAKDMAHFYENPPQDNRDRIYYQAAEANLTIEENLASLNLFMKAVKVKINHRYIKVENDPKRPVGQSGPKTKR</sequence>
<evidence type="ECO:0000313" key="1">
    <source>
        <dbReference type="EMBL" id="OGG94257.1"/>
    </source>
</evidence>
<comment type="caution">
    <text evidence="1">The sequence shown here is derived from an EMBL/GenBank/DDBJ whole genome shotgun (WGS) entry which is preliminary data.</text>
</comment>
<reference evidence="1 2" key="1">
    <citation type="journal article" date="2016" name="Nat. Commun.">
        <title>Thousands of microbial genomes shed light on interconnected biogeochemical processes in an aquifer system.</title>
        <authorList>
            <person name="Anantharaman K."/>
            <person name="Brown C.T."/>
            <person name="Hug L.A."/>
            <person name="Sharon I."/>
            <person name="Castelle C.J."/>
            <person name="Probst A.J."/>
            <person name="Thomas B.C."/>
            <person name="Singh A."/>
            <person name="Wilkins M.J."/>
            <person name="Karaoz U."/>
            <person name="Brodie E.L."/>
            <person name="Williams K.H."/>
            <person name="Hubbard S.S."/>
            <person name="Banfield J.F."/>
        </authorList>
    </citation>
    <scope>NUCLEOTIDE SEQUENCE [LARGE SCALE GENOMIC DNA]</scope>
</reference>
<evidence type="ECO:0000313" key="2">
    <source>
        <dbReference type="Proteomes" id="UP000178449"/>
    </source>
</evidence>
<accession>A0A1F6G814</accession>
<gene>
    <name evidence="1" type="ORF">A2527_04990</name>
</gene>
<name>A0A1F6G814_9PROT</name>
<organism evidence="1 2">
    <name type="scientific">Candidatus Lambdaproteobacteria bacterium RIFOXYD2_FULL_50_16</name>
    <dbReference type="NCBI Taxonomy" id="1817772"/>
    <lineage>
        <taxon>Bacteria</taxon>
        <taxon>Pseudomonadati</taxon>
        <taxon>Pseudomonadota</taxon>
        <taxon>Candidatus Lambdaproteobacteria</taxon>
    </lineage>
</organism>
<dbReference type="Proteomes" id="UP000178449">
    <property type="component" value="Unassembled WGS sequence"/>
</dbReference>